<dbReference type="GO" id="GO:0016491">
    <property type="term" value="F:oxidoreductase activity"/>
    <property type="evidence" value="ECO:0007669"/>
    <property type="project" value="InterPro"/>
</dbReference>
<dbReference type="InterPro" id="IPR035985">
    <property type="entry name" value="Ubiquitin-activating_enz"/>
</dbReference>
<reference evidence="3 4" key="1">
    <citation type="submission" date="2019-10" db="EMBL/GenBank/DDBJ databases">
        <title>A soil myxobacterium in the family Polyangiaceae.</title>
        <authorList>
            <person name="Li Y."/>
            <person name="Wang J."/>
        </authorList>
    </citation>
    <scope>NUCLEOTIDE SEQUENCE [LARGE SCALE GENOMIC DNA]</scope>
    <source>
        <strain evidence="3 4">DSM 14734</strain>
    </source>
</reference>
<dbReference type="PANTHER" id="PTHR43267:SF3">
    <property type="entry name" value="THIF PROTEIN"/>
    <property type="match status" value="1"/>
</dbReference>
<dbReference type="OrthoDB" id="272552at2"/>
<keyword evidence="4" id="KW-1185">Reference proteome</keyword>
<dbReference type="InterPro" id="IPR045886">
    <property type="entry name" value="ThiF/MoeB/HesA"/>
</dbReference>
<dbReference type="GO" id="GO:0061504">
    <property type="term" value="P:cyclic threonylcarbamoyladenosine biosynthetic process"/>
    <property type="evidence" value="ECO:0007669"/>
    <property type="project" value="TreeGrafter"/>
</dbReference>
<dbReference type="RefSeq" id="WP_153822848.1">
    <property type="nucleotide sequence ID" value="NZ_WJIE01000010.1"/>
</dbReference>
<dbReference type="Gene3D" id="3.40.50.720">
    <property type="entry name" value="NAD(P)-binding Rossmann-like Domain"/>
    <property type="match status" value="1"/>
</dbReference>
<dbReference type="Proteomes" id="UP000440224">
    <property type="component" value="Unassembled WGS sequence"/>
</dbReference>
<evidence type="ECO:0000259" key="2">
    <source>
        <dbReference type="Pfam" id="PF00899"/>
    </source>
</evidence>
<dbReference type="Pfam" id="PF00899">
    <property type="entry name" value="ThiF"/>
    <property type="match status" value="1"/>
</dbReference>
<dbReference type="SUPFAM" id="SSF55469">
    <property type="entry name" value="FMN-dependent nitroreductase-like"/>
    <property type="match status" value="1"/>
</dbReference>
<dbReference type="NCBIfam" id="NF005901">
    <property type="entry name" value="PRK07877.1"/>
    <property type="match status" value="1"/>
</dbReference>
<dbReference type="EMBL" id="WJIE01000010">
    <property type="protein sequence ID" value="MRG96035.1"/>
    <property type="molecule type" value="Genomic_DNA"/>
</dbReference>
<dbReference type="Gene3D" id="3.40.109.10">
    <property type="entry name" value="NADH Oxidase"/>
    <property type="match status" value="2"/>
</dbReference>
<name>A0A6N7Q0H0_9BACT</name>
<dbReference type="GO" id="GO:0008641">
    <property type="term" value="F:ubiquitin-like modifier activating enzyme activity"/>
    <property type="evidence" value="ECO:0007669"/>
    <property type="project" value="InterPro"/>
</dbReference>
<comment type="caution">
    <text evidence="3">The sequence shown here is derived from an EMBL/GenBank/DDBJ whole genome shotgun (WGS) entry which is preliminary data.</text>
</comment>
<feature type="domain" description="THIF-type NAD/FAD binding fold" evidence="2">
    <location>
        <begin position="116"/>
        <end position="253"/>
    </location>
</feature>
<dbReference type="InterPro" id="IPR000415">
    <property type="entry name" value="Nitroreductase-like"/>
</dbReference>
<dbReference type="AlphaFoldDB" id="A0A6N7Q0H0"/>
<proteinExistence type="predicted"/>
<dbReference type="InterPro" id="IPR029479">
    <property type="entry name" value="Nitroreductase"/>
</dbReference>
<dbReference type="GO" id="GO:0061503">
    <property type="term" value="F:tRNA threonylcarbamoyladenosine dehydratase"/>
    <property type="evidence" value="ECO:0007669"/>
    <property type="project" value="TreeGrafter"/>
</dbReference>
<gene>
    <name evidence="3" type="ORF">GF068_29560</name>
</gene>
<evidence type="ECO:0000313" key="4">
    <source>
        <dbReference type="Proteomes" id="UP000440224"/>
    </source>
</evidence>
<dbReference type="InterPro" id="IPR000594">
    <property type="entry name" value="ThiF_NAD_FAD-bd"/>
</dbReference>
<dbReference type="SUPFAM" id="SSF69572">
    <property type="entry name" value="Activating enzymes of the ubiquitin-like proteins"/>
    <property type="match status" value="1"/>
</dbReference>
<protein>
    <submittedName>
        <fullName evidence="3">Rv1355c family protein</fullName>
    </submittedName>
</protein>
<dbReference type="Pfam" id="PF00881">
    <property type="entry name" value="Nitroreductase"/>
    <property type="match status" value="1"/>
</dbReference>
<organism evidence="3 4">
    <name type="scientific">Polyangium spumosum</name>
    <dbReference type="NCBI Taxonomy" id="889282"/>
    <lineage>
        <taxon>Bacteria</taxon>
        <taxon>Pseudomonadati</taxon>
        <taxon>Myxococcota</taxon>
        <taxon>Polyangia</taxon>
        <taxon>Polyangiales</taxon>
        <taxon>Polyangiaceae</taxon>
        <taxon>Polyangium</taxon>
    </lineage>
</organism>
<feature type="domain" description="Nitroreductase" evidence="1">
    <location>
        <begin position="400"/>
        <end position="435"/>
    </location>
</feature>
<dbReference type="PANTHER" id="PTHR43267">
    <property type="entry name" value="TRNA THREONYLCARBAMOYLADENOSINE DEHYDRATASE"/>
    <property type="match status" value="1"/>
</dbReference>
<evidence type="ECO:0000313" key="3">
    <source>
        <dbReference type="EMBL" id="MRG96035.1"/>
    </source>
</evidence>
<accession>A0A6N7Q0H0</accession>
<evidence type="ECO:0000259" key="1">
    <source>
        <dbReference type="Pfam" id="PF00881"/>
    </source>
</evidence>
<dbReference type="CDD" id="cd01483">
    <property type="entry name" value="E1_enzyme_family"/>
    <property type="match status" value="1"/>
</dbReference>
<sequence>MRLAERLAALAAGADHGTYRPALFSLADSWDRRKVEELCASGLVREVHDRYVDQLAELCATRSPKQRLRGAALDEAVRAALGDGPTEERGTWVHYPWSGRLVHVLGEAEYRELRFSRNRYKITPDEQRILREKRIGVVGLSVGQACAVTLALEGVGGTLRLADFDELALSNMNRLRAGVHEIGLHKCVIAARAIAEIDPFLRVDVFEAGLTEENAEAFLTEGGKLDLVLEECDDLFTKILLRERARARGIPVLMETNDRGMLDVERFDREPDRPVLHGLLRGLAAAELKGLSAAQKVAIVLRILGPDALRGRLGASLLEVEETTTSWPQLASGTMLGGAVTTDVARRMLLGELTRSGRYYVDLEALVKDGREAPLQVDAALEEAFSRRPLPPPEVPPLARAADKRTVTREDVRRLVGFAVLAPSGGNAQPWRFVAKGGRVRCLVSPDGGRTLNDYKLAASFAALGAAVENMVLAAPAMGLSAEVVFPSGGKDPRLACDVVFRVDEASYAVDPLCAVLGARCTNRKPGTGAPLSDYAAGELAAAAEERKGKLLLVTDRAALDEVGQILGQGDRMLFLSRKHNEEMGAELRWTEEEVLGTRDGLDVLTLDVPPPALAAVRLATTWKAMEFAAKMGGGGSLERSAQRALLSSSAAGLVVFPGTSSRSYFEGGRALERVWLAATSLGLALQPWSSMLYLFARLERGGGKGLEPKVRERLGELRERFSKVFPVPEGNAEVLLFRLSKADPPTARSLRRPVEDVLTFA</sequence>